<sequence length="87" mass="9411">MKTIWLAIFIVSSLLLIAVLLRNRLPWGWLRGFGLHLVLAAALLYVLNATELIPGLHVPLNPITIGTIVVLGVPGVALIVGLQWVVV</sequence>
<comment type="caution">
    <text evidence="2">The sequence shown here is derived from an EMBL/GenBank/DDBJ whole genome shotgun (WGS) entry which is preliminary data.</text>
</comment>
<proteinExistence type="predicted"/>
<dbReference type="InterPro" id="IPR010001">
    <property type="entry name" value="BofA"/>
</dbReference>
<evidence type="ECO:0000256" key="1">
    <source>
        <dbReference type="SAM" id="Phobius"/>
    </source>
</evidence>
<dbReference type="RefSeq" id="WP_307208428.1">
    <property type="nucleotide sequence ID" value="NZ_JAUSST010000012.1"/>
</dbReference>
<reference evidence="2 3" key="1">
    <citation type="submission" date="2023-07" db="EMBL/GenBank/DDBJ databases">
        <title>Sorghum-associated microbial communities from plants grown in Nebraska, USA.</title>
        <authorList>
            <person name="Schachtman D."/>
        </authorList>
    </citation>
    <scope>NUCLEOTIDE SEQUENCE [LARGE SCALE GENOMIC DNA]</scope>
    <source>
        <strain evidence="2 3">CC482</strain>
    </source>
</reference>
<organism evidence="2 3">
    <name type="scientific">Paenibacillus harenae</name>
    <dbReference type="NCBI Taxonomy" id="306543"/>
    <lineage>
        <taxon>Bacteria</taxon>
        <taxon>Bacillati</taxon>
        <taxon>Bacillota</taxon>
        <taxon>Bacilli</taxon>
        <taxon>Bacillales</taxon>
        <taxon>Paenibacillaceae</taxon>
        <taxon>Paenibacillus</taxon>
    </lineage>
</organism>
<feature type="transmembrane region" description="Helical" evidence="1">
    <location>
        <begin position="65"/>
        <end position="86"/>
    </location>
</feature>
<name>A0ABT9U9P7_PAEHA</name>
<evidence type="ECO:0000313" key="3">
    <source>
        <dbReference type="Proteomes" id="UP001229346"/>
    </source>
</evidence>
<keyword evidence="3" id="KW-1185">Reference proteome</keyword>
<gene>
    <name evidence="2" type="ORF">J2T15_005850</name>
</gene>
<keyword evidence="1" id="KW-0812">Transmembrane</keyword>
<dbReference type="Pfam" id="PF07441">
    <property type="entry name" value="BofA"/>
    <property type="match status" value="1"/>
</dbReference>
<keyword evidence="1" id="KW-0472">Membrane</keyword>
<protein>
    <submittedName>
        <fullName evidence="2">Inhibitor of the pro-sigma K processing machinery</fullName>
    </submittedName>
</protein>
<keyword evidence="1" id="KW-1133">Transmembrane helix</keyword>
<dbReference type="EMBL" id="JAUSSU010000018">
    <property type="protein sequence ID" value="MDQ0116374.1"/>
    <property type="molecule type" value="Genomic_DNA"/>
</dbReference>
<accession>A0ABT9U9P7</accession>
<dbReference type="Proteomes" id="UP001229346">
    <property type="component" value="Unassembled WGS sequence"/>
</dbReference>
<feature type="transmembrane region" description="Helical" evidence="1">
    <location>
        <begin position="32"/>
        <end position="53"/>
    </location>
</feature>
<evidence type="ECO:0000313" key="2">
    <source>
        <dbReference type="EMBL" id="MDQ0116374.1"/>
    </source>
</evidence>